<sequence length="347" mass="39102">MSRAALMRNRSVKVDLVAEQGLAWIKVIARNAKALRHDMAGLEFGEDSDNEGGLVYDDDDKEEEDDDGELTAEDAFDQLPIFKKARDYLRSAEAHQVHFRAPRVVFAFKRLHPKETENVNQILDRLRDMGIVVYIQGRGTLLDAYGGPLAPEQGCLSTQKVNLDVSTVLALISEMSHHPCRPDQVEGEALQLQAEREATSAVLPVLHGLLHDKSLFMVQTAYDRLTKIVQVVGGDREKMRFRYLFERQGDSHGLEKYHISVVPDAPSERFRRLLEPPPQKEKLNNGRKIRSRFSEFHAVIFGTGDTNRMTTVTAIQWMQTALTDAGLTGVAILCHEPRSLSEQKMTV</sequence>
<dbReference type="InterPro" id="IPR010733">
    <property type="entry name" value="DUF1308"/>
</dbReference>
<proteinExistence type="predicted"/>
<dbReference type="PANTHER" id="PTHR13379:SF0">
    <property type="entry name" value="UPF0415 PROTEIN C7ORF25"/>
    <property type="match status" value="1"/>
</dbReference>
<dbReference type="Proteomes" id="UP000242180">
    <property type="component" value="Unassembled WGS sequence"/>
</dbReference>
<dbReference type="EMBL" id="MCGN01000011">
    <property type="protein sequence ID" value="ORY91396.1"/>
    <property type="molecule type" value="Genomic_DNA"/>
</dbReference>
<comment type="caution">
    <text evidence="3">The sequence shown here is derived from an EMBL/GenBank/DDBJ whole genome shotgun (WGS) entry which is preliminary data.</text>
</comment>
<protein>
    <recommendedName>
        <fullName evidence="2">DUF1308 domain-containing protein</fullName>
    </recommendedName>
</protein>
<feature type="domain" description="DUF1308" evidence="2">
    <location>
        <begin position="161"/>
        <end position="345"/>
    </location>
</feature>
<evidence type="ECO:0000259" key="2">
    <source>
        <dbReference type="Pfam" id="PF07000"/>
    </source>
</evidence>
<dbReference type="OrthoDB" id="441890at2759"/>
<dbReference type="OMA" id="HFCMFQR"/>
<evidence type="ECO:0000313" key="3">
    <source>
        <dbReference type="EMBL" id="ORY91396.1"/>
    </source>
</evidence>
<accession>A0A1X2H1W8</accession>
<organism evidence="3 4">
    <name type="scientific">Syncephalastrum racemosum</name>
    <name type="common">Filamentous fungus</name>
    <dbReference type="NCBI Taxonomy" id="13706"/>
    <lineage>
        <taxon>Eukaryota</taxon>
        <taxon>Fungi</taxon>
        <taxon>Fungi incertae sedis</taxon>
        <taxon>Mucoromycota</taxon>
        <taxon>Mucoromycotina</taxon>
        <taxon>Mucoromycetes</taxon>
        <taxon>Mucorales</taxon>
        <taxon>Syncephalastraceae</taxon>
        <taxon>Syncephalastrum</taxon>
    </lineage>
</organism>
<dbReference type="PANTHER" id="PTHR13379">
    <property type="entry name" value="UNCHARACTERIZED DUF1308"/>
    <property type="match status" value="1"/>
</dbReference>
<name>A0A1X2H1W8_SYNRA</name>
<dbReference type="Pfam" id="PF07000">
    <property type="entry name" value="DUF1308"/>
    <property type="match status" value="1"/>
</dbReference>
<dbReference type="InParanoid" id="A0A1X2H1W8"/>
<keyword evidence="4" id="KW-1185">Reference proteome</keyword>
<gene>
    <name evidence="3" type="ORF">BCR43DRAFT_446537</name>
</gene>
<dbReference type="STRING" id="13706.A0A1X2H1W8"/>
<feature type="region of interest" description="Disordered" evidence="1">
    <location>
        <begin position="44"/>
        <end position="67"/>
    </location>
</feature>
<reference evidence="3 4" key="1">
    <citation type="submission" date="2016-07" db="EMBL/GenBank/DDBJ databases">
        <title>Pervasive Adenine N6-methylation of Active Genes in Fungi.</title>
        <authorList>
            <consortium name="DOE Joint Genome Institute"/>
            <person name="Mondo S.J."/>
            <person name="Dannebaum R.O."/>
            <person name="Kuo R.C."/>
            <person name="Labutti K."/>
            <person name="Haridas S."/>
            <person name="Kuo A."/>
            <person name="Salamov A."/>
            <person name="Ahrendt S.R."/>
            <person name="Lipzen A."/>
            <person name="Sullivan W."/>
            <person name="Andreopoulos W.B."/>
            <person name="Clum A."/>
            <person name="Lindquist E."/>
            <person name="Daum C."/>
            <person name="Ramamoorthy G.K."/>
            <person name="Gryganskyi A."/>
            <person name="Culley D."/>
            <person name="Magnuson J.K."/>
            <person name="James T.Y."/>
            <person name="O'Malley M.A."/>
            <person name="Stajich J.E."/>
            <person name="Spatafora J.W."/>
            <person name="Visel A."/>
            <person name="Grigoriev I.V."/>
        </authorList>
    </citation>
    <scope>NUCLEOTIDE SEQUENCE [LARGE SCALE GENOMIC DNA]</scope>
    <source>
        <strain evidence="3 4">NRRL 2496</strain>
    </source>
</reference>
<evidence type="ECO:0000313" key="4">
    <source>
        <dbReference type="Proteomes" id="UP000242180"/>
    </source>
</evidence>
<evidence type="ECO:0000256" key="1">
    <source>
        <dbReference type="SAM" id="MobiDB-lite"/>
    </source>
</evidence>
<dbReference type="AlphaFoldDB" id="A0A1X2H1W8"/>